<dbReference type="AlphaFoldDB" id="A0A848EQK9"/>
<name>A0A848EQK9_MEGEL</name>
<accession>A0A848EQK9</accession>
<evidence type="ECO:0000313" key="2">
    <source>
        <dbReference type="Proteomes" id="UP000536773"/>
    </source>
</evidence>
<dbReference type="EMBL" id="JABBJH010000001">
    <property type="protein sequence ID" value="NMK38092.1"/>
    <property type="molecule type" value="Genomic_DNA"/>
</dbReference>
<organism evidence="1 2">
    <name type="scientific">Megasphaera elsdenii</name>
    <dbReference type="NCBI Taxonomy" id="907"/>
    <lineage>
        <taxon>Bacteria</taxon>
        <taxon>Bacillati</taxon>
        <taxon>Bacillota</taxon>
        <taxon>Negativicutes</taxon>
        <taxon>Veillonellales</taxon>
        <taxon>Veillonellaceae</taxon>
        <taxon>Megasphaera</taxon>
    </lineage>
</organism>
<comment type="caution">
    <text evidence="1">The sequence shown here is derived from an EMBL/GenBank/DDBJ whole genome shotgun (WGS) entry which is preliminary data.</text>
</comment>
<dbReference type="Proteomes" id="UP000536773">
    <property type="component" value="Unassembled WGS sequence"/>
</dbReference>
<dbReference type="RefSeq" id="WP_169013038.1">
    <property type="nucleotide sequence ID" value="NZ_JABBJH010000001.1"/>
</dbReference>
<protein>
    <submittedName>
        <fullName evidence="1">Uncharacterized protein</fullName>
    </submittedName>
</protein>
<proteinExistence type="predicted"/>
<sequence length="71" mass="8504">MVSEEKKKHMMTLIKRYRSTAITHKKKADRLWAYAKNDKGDYNYGLAKEFYRRAKECEEKADSLEEELKSL</sequence>
<gene>
    <name evidence="1" type="ORF">HG933_01575</name>
</gene>
<evidence type="ECO:0000313" key="1">
    <source>
        <dbReference type="EMBL" id="NMK38092.1"/>
    </source>
</evidence>
<reference evidence="1 2" key="1">
    <citation type="submission" date="2020-04" db="EMBL/GenBank/DDBJ databases">
        <authorList>
            <person name="Hitch T.C.A."/>
            <person name="Wylensek D."/>
            <person name="Clavel T."/>
        </authorList>
    </citation>
    <scope>NUCLEOTIDE SEQUENCE [LARGE SCALE GENOMIC DNA]</scope>
    <source>
        <strain evidence="1 2">WCA-386-APC-2A</strain>
    </source>
</reference>